<reference evidence="7" key="2">
    <citation type="journal article" date="2021" name="PeerJ">
        <title>Extensive microbial diversity within the chicken gut microbiome revealed by metagenomics and culture.</title>
        <authorList>
            <person name="Gilroy R."/>
            <person name="Ravi A."/>
            <person name="Getino M."/>
            <person name="Pursley I."/>
            <person name="Horton D.L."/>
            <person name="Alikhan N.F."/>
            <person name="Baker D."/>
            <person name="Gharbi K."/>
            <person name="Hall N."/>
            <person name="Watson M."/>
            <person name="Adriaenssens E.M."/>
            <person name="Foster-Nyarko E."/>
            <person name="Jarju S."/>
            <person name="Secka A."/>
            <person name="Antonio M."/>
            <person name="Oren A."/>
            <person name="Chaudhuri R.R."/>
            <person name="La Ragione R."/>
            <person name="Hildebrand F."/>
            <person name="Pallen M.J."/>
        </authorList>
    </citation>
    <scope>NUCLEOTIDE SEQUENCE</scope>
    <source>
        <strain evidence="7">CHK147-3167</strain>
    </source>
</reference>
<dbReference type="Proteomes" id="UP000886786">
    <property type="component" value="Unassembled WGS sequence"/>
</dbReference>
<keyword evidence="4" id="KW-0378">Hydrolase</keyword>
<reference evidence="7" key="1">
    <citation type="submission" date="2020-10" db="EMBL/GenBank/DDBJ databases">
        <authorList>
            <person name="Gilroy R."/>
        </authorList>
    </citation>
    <scope>NUCLEOTIDE SEQUENCE</scope>
    <source>
        <strain evidence="7">CHK147-3167</strain>
    </source>
</reference>
<evidence type="ECO:0000313" key="7">
    <source>
        <dbReference type="EMBL" id="HIQ90839.1"/>
    </source>
</evidence>
<evidence type="ECO:0000256" key="1">
    <source>
        <dbReference type="ARBA" id="ARBA00001231"/>
    </source>
</evidence>
<dbReference type="InterPro" id="IPR001764">
    <property type="entry name" value="Glyco_hydro_3_N"/>
</dbReference>
<dbReference type="GO" id="GO:0005975">
    <property type="term" value="P:carbohydrate metabolic process"/>
    <property type="evidence" value="ECO:0007669"/>
    <property type="project" value="InterPro"/>
</dbReference>
<dbReference type="EC" id="3.2.1.52" evidence="3"/>
<dbReference type="AlphaFoldDB" id="A0A9D0ZQL8"/>
<accession>A0A9D0ZQL8</accession>
<proteinExistence type="inferred from homology"/>
<sequence length="426" mass="47386">KETEVKKEEKKVTKEKISKSYASVISKNEGSVTLQDSKNIIKEANLNSEVQNGDMLEFVHKKDDKTDEFAGKHKVIAYDDKLPKAWDDEGIFKKYYNKAYEKIQKMSLDEKIAQILLVRYPDSNQAETLKSNKFGGYIFYAKDFKDKNYSDVQEMMNNLQSVSDIPILTAVDEEGGKVIRVSSNPKLSPTPFKSPRELYLEGGFDKIKEDTINKCNLLHDLGINLNLAPVVDVTTNPDDYMYARALGEDSEKTSEYAETVIKASKGLGVTYVLKHFPGYGNNSDTHTGSSIDNRSYEDILNNDLPPFQSGIKAGAEAVLVSHNIVNSVDGDNPASLSAKVHNLLRENLGFTGIIITDDLGMGAIDDTKEATVKAVLAGNDLIITTDWESSMAGIKEATDNGRISSHLIDKLALRIISWKYYMGILR</sequence>
<protein>
    <recommendedName>
        <fullName evidence="3">beta-N-acetylhexosaminidase</fullName>
        <ecNumber evidence="3">3.2.1.52</ecNumber>
    </recommendedName>
</protein>
<gene>
    <name evidence="7" type="ORF">IAB27_04360</name>
</gene>
<name>A0A9D0ZQL8_9FIRM</name>
<keyword evidence="5" id="KW-0326">Glycosidase</keyword>
<comment type="similarity">
    <text evidence="2">Belongs to the glycosyl hydrolase 3 family.</text>
</comment>
<dbReference type="InterPro" id="IPR050226">
    <property type="entry name" value="NagZ_Beta-hexosaminidase"/>
</dbReference>
<evidence type="ECO:0000256" key="4">
    <source>
        <dbReference type="ARBA" id="ARBA00022801"/>
    </source>
</evidence>
<organism evidence="7 8">
    <name type="scientific">Candidatus Coprosoma intestinipullorum</name>
    <dbReference type="NCBI Taxonomy" id="2840752"/>
    <lineage>
        <taxon>Bacteria</taxon>
        <taxon>Bacillati</taxon>
        <taxon>Bacillota</taxon>
        <taxon>Bacillota incertae sedis</taxon>
        <taxon>Candidatus Coprosoma</taxon>
    </lineage>
</organism>
<evidence type="ECO:0000259" key="6">
    <source>
        <dbReference type="Pfam" id="PF00933"/>
    </source>
</evidence>
<evidence type="ECO:0000256" key="2">
    <source>
        <dbReference type="ARBA" id="ARBA00005336"/>
    </source>
</evidence>
<dbReference type="PANTHER" id="PTHR30480:SF13">
    <property type="entry name" value="BETA-HEXOSAMINIDASE"/>
    <property type="match status" value="1"/>
</dbReference>
<dbReference type="Gene3D" id="3.20.20.300">
    <property type="entry name" value="Glycoside hydrolase, family 3, N-terminal domain"/>
    <property type="match status" value="1"/>
</dbReference>
<dbReference type="InterPro" id="IPR017853">
    <property type="entry name" value="GH"/>
</dbReference>
<evidence type="ECO:0000256" key="3">
    <source>
        <dbReference type="ARBA" id="ARBA00012663"/>
    </source>
</evidence>
<feature type="non-terminal residue" evidence="7">
    <location>
        <position position="1"/>
    </location>
</feature>
<dbReference type="GO" id="GO:0009254">
    <property type="term" value="P:peptidoglycan turnover"/>
    <property type="evidence" value="ECO:0007669"/>
    <property type="project" value="TreeGrafter"/>
</dbReference>
<feature type="domain" description="Glycoside hydrolase family 3 N-terminal" evidence="6">
    <location>
        <begin position="108"/>
        <end position="417"/>
    </location>
</feature>
<dbReference type="GO" id="GO:0004563">
    <property type="term" value="F:beta-N-acetylhexosaminidase activity"/>
    <property type="evidence" value="ECO:0007669"/>
    <property type="project" value="UniProtKB-EC"/>
</dbReference>
<comment type="catalytic activity">
    <reaction evidence="1">
        <text>Hydrolysis of terminal non-reducing N-acetyl-D-hexosamine residues in N-acetyl-beta-D-hexosaminides.</text>
        <dbReference type="EC" id="3.2.1.52"/>
    </reaction>
</comment>
<dbReference type="PANTHER" id="PTHR30480">
    <property type="entry name" value="BETA-HEXOSAMINIDASE-RELATED"/>
    <property type="match status" value="1"/>
</dbReference>
<dbReference type="Pfam" id="PF00933">
    <property type="entry name" value="Glyco_hydro_3"/>
    <property type="match status" value="1"/>
</dbReference>
<comment type="caution">
    <text evidence="7">The sequence shown here is derived from an EMBL/GenBank/DDBJ whole genome shotgun (WGS) entry which is preliminary data.</text>
</comment>
<dbReference type="EMBL" id="DVFV01000080">
    <property type="protein sequence ID" value="HIQ90839.1"/>
    <property type="molecule type" value="Genomic_DNA"/>
</dbReference>
<dbReference type="InterPro" id="IPR036962">
    <property type="entry name" value="Glyco_hydro_3_N_sf"/>
</dbReference>
<evidence type="ECO:0000313" key="8">
    <source>
        <dbReference type="Proteomes" id="UP000886786"/>
    </source>
</evidence>
<evidence type="ECO:0000256" key="5">
    <source>
        <dbReference type="ARBA" id="ARBA00023295"/>
    </source>
</evidence>
<dbReference type="SUPFAM" id="SSF51445">
    <property type="entry name" value="(Trans)glycosidases"/>
    <property type="match status" value="1"/>
</dbReference>